<reference evidence="2" key="1">
    <citation type="journal article" date="2024" name="Proc. Natl. Acad. Sci. U.S.A.">
        <title>Extraordinary preservation of gene collinearity over three hundred million years revealed in homosporous lycophytes.</title>
        <authorList>
            <person name="Li C."/>
            <person name="Wickell D."/>
            <person name="Kuo L.Y."/>
            <person name="Chen X."/>
            <person name="Nie B."/>
            <person name="Liao X."/>
            <person name="Peng D."/>
            <person name="Ji J."/>
            <person name="Jenkins J."/>
            <person name="Williams M."/>
            <person name="Shu S."/>
            <person name="Plott C."/>
            <person name="Barry K."/>
            <person name="Rajasekar S."/>
            <person name="Grimwood J."/>
            <person name="Han X."/>
            <person name="Sun S."/>
            <person name="Hou Z."/>
            <person name="He W."/>
            <person name="Dai G."/>
            <person name="Sun C."/>
            <person name="Schmutz J."/>
            <person name="Leebens-Mack J.H."/>
            <person name="Li F.W."/>
            <person name="Wang L."/>
        </authorList>
    </citation>
    <scope>NUCLEOTIDE SEQUENCE [LARGE SCALE GENOMIC DNA]</scope>
    <source>
        <strain evidence="2">cv. PW_Plant_1</strain>
    </source>
</reference>
<organism evidence="1 2">
    <name type="scientific">Diphasiastrum complanatum</name>
    <name type="common">Issler's clubmoss</name>
    <name type="synonym">Lycopodium complanatum</name>
    <dbReference type="NCBI Taxonomy" id="34168"/>
    <lineage>
        <taxon>Eukaryota</taxon>
        <taxon>Viridiplantae</taxon>
        <taxon>Streptophyta</taxon>
        <taxon>Embryophyta</taxon>
        <taxon>Tracheophyta</taxon>
        <taxon>Lycopodiopsida</taxon>
        <taxon>Lycopodiales</taxon>
        <taxon>Lycopodiaceae</taxon>
        <taxon>Lycopodioideae</taxon>
        <taxon>Diphasiastrum</taxon>
    </lineage>
</organism>
<protein>
    <submittedName>
        <fullName evidence="1">Uncharacterized protein</fullName>
    </submittedName>
</protein>
<dbReference type="Proteomes" id="UP001162992">
    <property type="component" value="Chromosome 15"/>
</dbReference>
<dbReference type="EMBL" id="CM055106">
    <property type="protein sequence ID" value="KAJ7529757.1"/>
    <property type="molecule type" value="Genomic_DNA"/>
</dbReference>
<proteinExistence type="predicted"/>
<name>A0ACC2BK30_DIPCM</name>
<sequence>MEAALYCTCPSSNFPCDSMKSSRLENADGHCSEGSLEQKSEHVMDSIENAANTGYAHISENAKICKCSHITCCIENNLYEYDLAYGSDGDGADRQIAGCPSDIPVHNTSDCKGRPSLLCESSSTSQGVAFPYSGPAIMAANATDLLLAFPEYCSDFDETDLVTPAHPSSPVGNRAENTQGKIQAELELASVKLFYIAVEMEAATATKGKKLSDDG</sequence>
<accession>A0ACC2BK30</accession>
<evidence type="ECO:0000313" key="2">
    <source>
        <dbReference type="Proteomes" id="UP001162992"/>
    </source>
</evidence>
<comment type="caution">
    <text evidence="1">The sequence shown here is derived from an EMBL/GenBank/DDBJ whole genome shotgun (WGS) entry which is preliminary data.</text>
</comment>
<evidence type="ECO:0000313" key="1">
    <source>
        <dbReference type="EMBL" id="KAJ7529757.1"/>
    </source>
</evidence>
<gene>
    <name evidence="1" type="ORF">O6H91_15G064200</name>
</gene>
<keyword evidence="2" id="KW-1185">Reference proteome</keyword>